<evidence type="ECO:0000313" key="2">
    <source>
        <dbReference type="EMBL" id="WXB03923.1"/>
    </source>
</evidence>
<evidence type="ECO:0000313" key="3">
    <source>
        <dbReference type="Proteomes" id="UP001374803"/>
    </source>
</evidence>
<gene>
    <name evidence="2" type="ORF">LVJ94_44330</name>
</gene>
<accession>A0ABZ2KZ07</accession>
<reference evidence="2" key="1">
    <citation type="submission" date="2021-12" db="EMBL/GenBank/DDBJ databases">
        <title>Discovery of the Pendulisporaceae a myxobacterial family with distinct sporulation behavior and unique specialized metabolism.</title>
        <authorList>
            <person name="Garcia R."/>
            <person name="Popoff A."/>
            <person name="Bader C.D."/>
            <person name="Loehr J."/>
            <person name="Walesch S."/>
            <person name="Walt C."/>
            <person name="Boldt J."/>
            <person name="Bunk B."/>
            <person name="Haeckl F.J.F.P.J."/>
            <person name="Gunesch A.P."/>
            <person name="Birkelbach J."/>
            <person name="Nuebel U."/>
            <person name="Pietschmann T."/>
            <person name="Bach T."/>
            <person name="Mueller R."/>
        </authorList>
    </citation>
    <scope>NUCLEOTIDE SEQUENCE</scope>
    <source>
        <strain evidence="2">MSr11367</strain>
    </source>
</reference>
<dbReference type="Proteomes" id="UP001374803">
    <property type="component" value="Chromosome"/>
</dbReference>
<feature type="chain" id="PRO_5046882268" description="DUF1501 domain-containing protein" evidence="1">
    <location>
        <begin position="33"/>
        <end position="392"/>
    </location>
</feature>
<evidence type="ECO:0000256" key="1">
    <source>
        <dbReference type="SAM" id="SignalP"/>
    </source>
</evidence>
<protein>
    <recommendedName>
        <fullName evidence="4">DUF1501 domain-containing protein</fullName>
    </recommendedName>
</protein>
<dbReference type="EMBL" id="CP089983">
    <property type="protein sequence ID" value="WXB03923.1"/>
    <property type="molecule type" value="Genomic_DNA"/>
</dbReference>
<feature type="signal peptide" evidence="1">
    <location>
        <begin position="1"/>
        <end position="32"/>
    </location>
</feature>
<name>A0ABZ2KZ07_9BACT</name>
<evidence type="ECO:0008006" key="4">
    <source>
        <dbReference type="Google" id="ProtNLM"/>
    </source>
</evidence>
<proteinExistence type="predicted"/>
<dbReference type="PROSITE" id="PS51318">
    <property type="entry name" value="TAT"/>
    <property type="match status" value="1"/>
</dbReference>
<sequence length="392" mass="40964">MSDPRFGHLSRRGLLKGLGALAGASWLGTAHAAEEKAAVISIFLSGGYNALFPSANSFRNKAFGVNDGNVKSLGSNLYVDAGSLGSLDDFSLRHMASIGNRHGATDHANAQALNYGDGRSFALQLAAAMGGSAAIKAASMGRMPPGPSSAEGGVSYQLINDMGSTIRALGGGDPDPKLPARNVASEAIMRATAMSGGAMGKNPGSLVTFKDGYATAVDTLRKPVQPFVFKDMAAAYGRDEKTAVRDFASKVVGAELMVRAGANLVTITDDFNWDSHGDTDGNNVRNMMNERIIPPLKTFLGRLRTDDQLKSMNVVVILHGDFSRSLPGSDHQPNMTATVIGKYVKTGSTGNTNADVALGPNVPGPKAMWAYLAKAARCPGEPFGPNPHSLVL</sequence>
<keyword evidence="1" id="KW-0732">Signal</keyword>
<organism evidence="2 3">
    <name type="scientific">Pendulispora rubella</name>
    <dbReference type="NCBI Taxonomy" id="2741070"/>
    <lineage>
        <taxon>Bacteria</taxon>
        <taxon>Pseudomonadati</taxon>
        <taxon>Myxococcota</taxon>
        <taxon>Myxococcia</taxon>
        <taxon>Myxococcales</taxon>
        <taxon>Sorangiineae</taxon>
        <taxon>Pendulisporaceae</taxon>
        <taxon>Pendulispora</taxon>
    </lineage>
</organism>
<dbReference type="RefSeq" id="WP_394833558.1">
    <property type="nucleotide sequence ID" value="NZ_CP089929.1"/>
</dbReference>
<dbReference type="InterPro" id="IPR006311">
    <property type="entry name" value="TAT_signal"/>
</dbReference>
<keyword evidence="3" id="KW-1185">Reference proteome</keyword>